<accession>A0AAU8LR73</accession>
<proteinExistence type="predicted"/>
<dbReference type="Gene3D" id="2.60.120.260">
    <property type="entry name" value="Galactose-binding domain-like"/>
    <property type="match status" value="1"/>
</dbReference>
<dbReference type="SUPFAM" id="SSF55486">
    <property type="entry name" value="Metalloproteases ('zincins'), catalytic domain"/>
    <property type="match status" value="1"/>
</dbReference>
<evidence type="ECO:0000259" key="2">
    <source>
        <dbReference type="Pfam" id="PF10342"/>
    </source>
</evidence>
<protein>
    <submittedName>
        <fullName evidence="3">Reprolysin-like metallopeptidase</fullName>
    </submittedName>
</protein>
<gene>
    <name evidence="3" type="ORF">Q3M24_14595</name>
</gene>
<evidence type="ECO:0000313" key="3">
    <source>
        <dbReference type="EMBL" id="XCN71540.1"/>
    </source>
</evidence>
<evidence type="ECO:0000256" key="1">
    <source>
        <dbReference type="ARBA" id="ARBA00022729"/>
    </source>
</evidence>
<dbReference type="InterPro" id="IPR018466">
    <property type="entry name" value="Kre9/Knh1-like_N"/>
</dbReference>
<reference evidence="3" key="1">
    <citation type="journal article" date="2024" name="Syst. Appl. Microbiol.">
        <title>First single-strain enrichments of Electrothrix cable bacteria, description of E. aestuarii sp. nov. and E. rattekaaiensis sp. nov., and proposal of a cable bacteria taxonomy following the rules of the SeqCode.</title>
        <authorList>
            <person name="Plum-Jensen L.E."/>
            <person name="Schramm A."/>
            <person name="Marshall I.P.G."/>
        </authorList>
    </citation>
    <scope>NUCLEOTIDE SEQUENCE</scope>
    <source>
        <strain evidence="3">Rat1</strain>
    </source>
</reference>
<sequence>MVQAATPESSLWKGHTQTGLRSRAIALNPQLHAEKPFSKGTKLVTQLFDDFKIEANVLRSTRNSKGVTVTTAKIVGSQWGRVFIASSNGKVRTKILDPEQNKIFSIEYNQENGLHYAVELDPNLFQDGDDQVDVVQPPAETLINNEQSISQMLGVLPVEDDESTDTSTVVDVMVVYSNDALTYAGSVDEINNIIALGIAIANDAHETTNTGIFLHLVHSAQVNYTDSGSRSIDLDRLYETSDGYMDDVHTLRDAYGADFVSLMVGDYGSGGTGYVLTSSSGSASIALNVINSSVFDSYTPAHEIGHNMGLSHAKDQSSQPGPTDWDIDAYSFAESSAGWHWHPDAGQSGYSSIMAYTSGSYYSDGLSHTRVGLFSDPNITYEGLPCGHADDGYNALVLRSLKNVYAAYRDRPISANSVVVDSPNGGESFAAGSTQYIQWNSDGVSGNVKIELLDNGSVDQVIAASTLNDRVYSWTLPSNISGKNYTIRISSLDGSISDTSDAVFSIKSVVYEHTMDTDPGYTTESEWEFGAPSGNNPTYGGADAAYTGTNIYDTDLDSVMFSTGYMTSTAFDCSDYEDIELSFMGWFSVASGYNATVEVSNDNVNWTTLYSISDVWTTDWQEYTFDISSYADEQATVYVRWGHVATSGGSNYSGMSVDDVKIIGVNKATAVSSSTGSVVPALMLLLMSN</sequence>
<keyword evidence="1" id="KW-0732">Signal</keyword>
<dbReference type="EMBL" id="CP159373">
    <property type="protein sequence ID" value="XCN71540.1"/>
    <property type="molecule type" value="Genomic_DNA"/>
</dbReference>
<dbReference type="AlphaFoldDB" id="A0AAU8LR73"/>
<organism evidence="3">
    <name type="scientific">Candidatus Electrothrix aestuarii</name>
    <dbReference type="NCBI Taxonomy" id="3062594"/>
    <lineage>
        <taxon>Bacteria</taxon>
        <taxon>Pseudomonadati</taxon>
        <taxon>Thermodesulfobacteriota</taxon>
        <taxon>Desulfobulbia</taxon>
        <taxon>Desulfobulbales</taxon>
        <taxon>Desulfobulbaceae</taxon>
        <taxon>Candidatus Electrothrix</taxon>
    </lineage>
</organism>
<dbReference type="InterPro" id="IPR024079">
    <property type="entry name" value="MetalloPept_cat_dom_sf"/>
</dbReference>
<dbReference type="Pfam" id="PF10342">
    <property type="entry name" value="Kre9_KNH"/>
    <property type="match status" value="1"/>
</dbReference>
<dbReference type="Pfam" id="PF13583">
    <property type="entry name" value="Reprolysin_4"/>
    <property type="match status" value="1"/>
</dbReference>
<name>A0AAU8LR73_9BACT</name>
<dbReference type="Gene3D" id="3.40.390.10">
    <property type="entry name" value="Collagenase (Catalytic Domain)"/>
    <property type="match status" value="1"/>
</dbReference>
<dbReference type="KEGG" id="eaj:Q3M24_14595"/>
<dbReference type="GO" id="GO:0008237">
    <property type="term" value="F:metallopeptidase activity"/>
    <property type="evidence" value="ECO:0007669"/>
    <property type="project" value="InterPro"/>
</dbReference>
<feature type="domain" description="Yeast cell wall synthesis Kre9/Knh1-like N-terminal" evidence="2">
    <location>
        <begin position="422"/>
        <end position="493"/>
    </location>
</feature>
<reference evidence="3" key="2">
    <citation type="submission" date="2024-06" db="EMBL/GenBank/DDBJ databases">
        <authorList>
            <person name="Plum-Jensen L.E."/>
            <person name="Schramm A."/>
            <person name="Marshall I.P.G."/>
        </authorList>
    </citation>
    <scope>NUCLEOTIDE SEQUENCE</scope>
    <source>
        <strain evidence="3">Rat1</strain>
    </source>
</reference>